<dbReference type="SUPFAM" id="SSF81383">
    <property type="entry name" value="F-box domain"/>
    <property type="match status" value="1"/>
</dbReference>
<evidence type="ECO:0000313" key="2">
    <source>
        <dbReference type="EMBL" id="KAJ3731529.1"/>
    </source>
</evidence>
<name>A0AA38JAQ7_9AGAR</name>
<dbReference type="EMBL" id="JANVFO010000030">
    <property type="protein sequence ID" value="KAJ3731529.1"/>
    <property type="molecule type" value="Genomic_DNA"/>
</dbReference>
<sequence>MASPIYTAFSSPANILSLPLEVTEQILIACAFSPETIASFSRTCRLYHELIYGGTDNHLWREIYLTTFDDPRPKLNMLRRPIVPYHAEEANFDWRIEFQLRFRAEKLCRGSTVDSRGLSSKLNVLSSTATSVPPQIPETMEYPSTSANISWLRKIFARGFPPALLRRLTLSKSDDALSVSQQDIMHPGWELSAAGRAFYKLFFLTGLHPASASERRNEEERYHLRSKRREVQDLAMSEAKQRALARTVARHRVYNLPYLSGDRCWGPFLPTHSPPPSSDDDNAPSAIASENGKGKGKEKEALVAEDSHATLVEDPKQQRLKRKGRGRTADSSHDTTQGIVQYYTESDTEEHSSEDESEQGTAGGALFFVDQGDENGEDPFAPAPGPLPIFPPRPDLVYPDWAFLSAARLVITENLRERYGSDIPMWPWFTTVAAVQATREILLRMGVPLPSKLNSANGEDSESGEDEDDDGDNVEAKTGGDNIRNESRSGIEALRMGSAPGFWTGRGTKEGWTGIKSDVEEQELSKPWKIDKDVEFVDGWDWAGAEGRWMRAVCWMDYRDLLFHNLQTTYPTVGYRHEIEETCRVFPMTLRVVGFSRVSPPLALPSSSSFEPCTSTKSSPGSNEQGKGKAKDLGSPGVTYDPLVYALPVIHVVGEFRGSDVDESVARRARGTIRMIGDRAIRWNLISSEVSTPDRDEWVMEGVQVGEIGSAMGVVGMWTGAQHERGDPIGPSWAWKME</sequence>
<dbReference type="Proteomes" id="UP001176059">
    <property type="component" value="Unassembled WGS sequence"/>
</dbReference>
<evidence type="ECO:0000313" key="3">
    <source>
        <dbReference type="Proteomes" id="UP001176059"/>
    </source>
</evidence>
<reference evidence="2" key="2">
    <citation type="journal article" date="2023" name="Proc. Natl. Acad. Sci. U.S.A.">
        <title>A global phylogenomic analysis of the shiitake genus Lentinula.</title>
        <authorList>
            <person name="Sierra-Patev S."/>
            <person name="Min B."/>
            <person name="Naranjo-Ortiz M."/>
            <person name="Looney B."/>
            <person name="Konkel Z."/>
            <person name="Slot J.C."/>
            <person name="Sakamoto Y."/>
            <person name="Steenwyk J.L."/>
            <person name="Rokas A."/>
            <person name="Carro J."/>
            <person name="Camarero S."/>
            <person name="Ferreira P."/>
            <person name="Molpeceres G."/>
            <person name="Ruiz-Duenas F.J."/>
            <person name="Serrano A."/>
            <person name="Henrissat B."/>
            <person name="Drula E."/>
            <person name="Hughes K.W."/>
            <person name="Mata J.L."/>
            <person name="Ishikawa N.K."/>
            <person name="Vargas-Isla R."/>
            <person name="Ushijima S."/>
            <person name="Smith C.A."/>
            <person name="Donoghue J."/>
            <person name="Ahrendt S."/>
            <person name="Andreopoulos W."/>
            <person name="He G."/>
            <person name="LaButti K."/>
            <person name="Lipzen A."/>
            <person name="Ng V."/>
            <person name="Riley R."/>
            <person name="Sandor L."/>
            <person name="Barry K."/>
            <person name="Martinez A.T."/>
            <person name="Xiao Y."/>
            <person name="Gibbons J.G."/>
            <person name="Terashima K."/>
            <person name="Grigoriev I.V."/>
            <person name="Hibbett D."/>
        </authorList>
    </citation>
    <scope>NUCLEOTIDE SEQUENCE</scope>
    <source>
        <strain evidence="2">ET3784</strain>
    </source>
</reference>
<gene>
    <name evidence="2" type="ORF">DFJ43DRAFT_417044</name>
</gene>
<feature type="region of interest" description="Disordered" evidence="1">
    <location>
        <begin position="452"/>
        <end position="490"/>
    </location>
</feature>
<dbReference type="AlphaFoldDB" id="A0AA38JAQ7"/>
<protein>
    <recommendedName>
        <fullName evidence="4">F-box domain-containing protein</fullName>
    </recommendedName>
</protein>
<evidence type="ECO:0008006" key="4">
    <source>
        <dbReference type="Google" id="ProtNLM"/>
    </source>
</evidence>
<feature type="compositionally biased region" description="Polar residues" evidence="1">
    <location>
        <begin position="610"/>
        <end position="625"/>
    </location>
</feature>
<evidence type="ECO:0000256" key="1">
    <source>
        <dbReference type="SAM" id="MobiDB-lite"/>
    </source>
</evidence>
<organism evidence="2 3">
    <name type="scientific">Lentinula guzmanii</name>
    <dbReference type="NCBI Taxonomy" id="2804957"/>
    <lineage>
        <taxon>Eukaryota</taxon>
        <taxon>Fungi</taxon>
        <taxon>Dikarya</taxon>
        <taxon>Basidiomycota</taxon>
        <taxon>Agaricomycotina</taxon>
        <taxon>Agaricomycetes</taxon>
        <taxon>Agaricomycetidae</taxon>
        <taxon>Agaricales</taxon>
        <taxon>Marasmiineae</taxon>
        <taxon>Omphalotaceae</taxon>
        <taxon>Lentinula</taxon>
    </lineage>
</organism>
<feature type="compositionally biased region" description="Basic and acidic residues" evidence="1">
    <location>
        <begin position="292"/>
        <end position="317"/>
    </location>
</feature>
<feature type="compositionally biased region" description="Acidic residues" evidence="1">
    <location>
        <begin position="459"/>
        <end position="473"/>
    </location>
</feature>
<feature type="region of interest" description="Disordered" evidence="1">
    <location>
        <begin position="270"/>
        <end position="337"/>
    </location>
</feature>
<accession>A0AA38JAQ7</accession>
<keyword evidence="3" id="KW-1185">Reference proteome</keyword>
<dbReference type="InterPro" id="IPR036047">
    <property type="entry name" value="F-box-like_dom_sf"/>
</dbReference>
<reference evidence="2" key="1">
    <citation type="submission" date="2022-08" db="EMBL/GenBank/DDBJ databases">
        <authorList>
            <consortium name="DOE Joint Genome Institute"/>
            <person name="Min B."/>
            <person name="Sierra-Patev S."/>
            <person name="Naranjo-Ortiz M."/>
            <person name="Looney B."/>
            <person name="Konkel Z."/>
            <person name="Slot J.C."/>
            <person name="Sakamoto Y."/>
            <person name="Steenwyk J.L."/>
            <person name="Rokas A."/>
            <person name="Carro J."/>
            <person name="Camarero S."/>
            <person name="Ferreira P."/>
            <person name="Molpeceres G."/>
            <person name="Ruiz-duenas F.J."/>
            <person name="Serrano A."/>
            <person name="Henrissat B."/>
            <person name="Drula E."/>
            <person name="Hughes K.W."/>
            <person name="Mata J.L."/>
            <person name="Ishikawa N.K."/>
            <person name="Vargas-Isla R."/>
            <person name="Ushijima S."/>
            <person name="Smith C.A."/>
            <person name="Ahrendt S."/>
            <person name="Andreopoulos W."/>
            <person name="He G."/>
            <person name="LaButti K."/>
            <person name="Lipzen A."/>
            <person name="Ng V."/>
            <person name="Riley R."/>
            <person name="Sandor L."/>
            <person name="Barry K."/>
            <person name="Martinez A.T."/>
            <person name="Xiao Y."/>
            <person name="Gibbons J.G."/>
            <person name="Terashima K."/>
            <person name="Hibbett D.S."/>
            <person name="Grigoriev I.V."/>
        </authorList>
    </citation>
    <scope>NUCLEOTIDE SEQUENCE</scope>
    <source>
        <strain evidence="2">ET3784</strain>
    </source>
</reference>
<comment type="caution">
    <text evidence="2">The sequence shown here is derived from an EMBL/GenBank/DDBJ whole genome shotgun (WGS) entry which is preliminary data.</text>
</comment>
<feature type="region of interest" description="Disordered" evidence="1">
    <location>
        <begin position="605"/>
        <end position="634"/>
    </location>
</feature>
<proteinExistence type="predicted"/>